<dbReference type="AlphaFoldDB" id="A0A8J2YPJ1"/>
<comment type="similarity">
    <text evidence="2">Belongs to the NAD(P)-dependent epimerase/dehydratase family.</text>
</comment>
<dbReference type="PRINTS" id="PR01713">
    <property type="entry name" value="NUCEPIMERASE"/>
</dbReference>
<proteinExistence type="inferred from homology"/>
<accession>A0A8J2YPJ1</accession>
<dbReference type="PANTHER" id="PTHR43000">
    <property type="entry name" value="DTDP-D-GLUCOSE 4,6-DEHYDRATASE-RELATED"/>
    <property type="match status" value="1"/>
</dbReference>
<reference evidence="4" key="1">
    <citation type="journal article" date="2014" name="Int. J. Syst. Evol. Microbiol.">
        <title>Complete genome sequence of Corynebacterium casei LMG S-19264T (=DSM 44701T), isolated from a smear-ripened cheese.</title>
        <authorList>
            <consortium name="US DOE Joint Genome Institute (JGI-PGF)"/>
            <person name="Walter F."/>
            <person name="Albersmeier A."/>
            <person name="Kalinowski J."/>
            <person name="Ruckert C."/>
        </authorList>
    </citation>
    <scope>NUCLEOTIDE SEQUENCE</scope>
    <source>
        <strain evidence="4">CGMCC 1.15725</strain>
    </source>
</reference>
<evidence type="ECO:0000256" key="2">
    <source>
        <dbReference type="ARBA" id="ARBA00007637"/>
    </source>
</evidence>
<evidence type="ECO:0000313" key="5">
    <source>
        <dbReference type="Proteomes" id="UP000646365"/>
    </source>
</evidence>
<reference evidence="4" key="2">
    <citation type="submission" date="2020-09" db="EMBL/GenBank/DDBJ databases">
        <authorList>
            <person name="Sun Q."/>
            <person name="Zhou Y."/>
        </authorList>
    </citation>
    <scope>NUCLEOTIDE SEQUENCE</scope>
    <source>
        <strain evidence="4">CGMCC 1.15725</strain>
    </source>
</reference>
<gene>
    <name evidence="4" type="ORF">GCM10011611_01980</name>
</gene>
<evidence type="ECO:0000256" key="1">
    <source>
        <dbReference type="ARBA" id="ARBA00005125"/>
    </source>
</evidence>
<comment type="caution">
    <text evidence="4">The sequence shown here is derived from an EMBL/GenBank/DDBJ whole genome shotgun (WGS) entry which is preliminary data.</text>
</comment>
<dbReference type="SUPFAM" id="SSF51735">
    <property type="entry name" value="NAD(P)-binding Rossmann-fold domains"/>
    <property type="match status" value="1"/>
</dbReference>
<dbReference type="InterPro" id="IPR001509">
    <property type="entry name" value="Epimerase_deHydtase"/>
</dbReference>
<dbReference type="InterPro" id="IPR036291">
    <property type="entry name" value="NAD(P)-bd_dom_sf"/>
</dbReference>
<evidence type="ECO:0000259" key="3">
    <source>
        <dbReference type="Pfam" id="PF01370"/>
    </source>
</evidence>
<dbReference type="Pfam" id="PF01370">
    <property type="entry name" value="Epimerase"/>
    <property type="match status" value="1"/>
</dbReference>
<organism evidence="4 5">
    <name type="scientific">Aliidongia dinghuensis</name>
    <dbReference type="NCBI Taxonomy" id="1867774"/>
    <lineage>
        <taxon>Bacteria</taxon>
        <taxon>Pseudomonadati</taxon>
        <taxon>Pseudomonadota</taxon>
        <taxon>Alphaproteobacteria</taxon>
        <taxon>Rhodospirillales</taxon>
        <taxon>Dongiaceae</taxon>
        <taxon>Aliidongia</taxon>
    </lineage>
</organism>
<dbReference type="Proteomes" id="UP000646365">
    <property type="component" value="Unassembled WGS sequence"/>
</dbReference>
<name>A0A8J2YPJ1_9PROT</name>
<feature type="domain" description="NAD-dependent epimerase/dehydratase" evidence="3">
    <location>
        <begin position="13"/>
        <end position="252"/>
    </location>
</feature>
<protein>
    <submittedName>
        <fullName evidence="4">NAD-dependent epimerase</fullName>
    </submittedName>
</protein>
<comment type="pathway">
    <text evidence="1">Bacterial outer membrane biogenesis; LPS O-antigen biosynthesis.</text>
</comment>
<sequence>MKPYAATFGGAKVLVAGGLGFIGSNLALRLIELGARVTIVDSLDPDYGGNFANIAGDEPRLDVVVADLRDRERLPELVSGCRYVFNMAAQTGHVDSMRRPINDLEINAAAPLMLLEAVRAECPDAVVVYGSTRQIYGRPEYLPVDERHPLHPVDVNGVSKQAGEGFHTLYHQVYGLKTAILRLTNTYGPRMRIRDARQTFIGIWLRRVLEGDRFEVWGGQQQRDLAYVDDVVEAALLAAAVPAAHGRVFNIGGAPPLSLIDLANATIAANGGQGGFDIKEFPAERKSIDIGDYWADDNLFRRTTGWSPAVDLATGLKRSIDYYRANLARYL</sequence>
<dbReference type="Gene3D" id="3.90.25.10">
    <property type="entry name" value="UDP-galactose 4-epimerase, domain 1"/>
    <property type="match status" value="1"/>
</dbReference>
<evidence type="ECO:0000313" key="4">
    <source>
        <dbReference type="EMBL" id="GGE99984.1"/>
    </source>
</evidence>
<dbReference type="Gene3D" id="3.40.50.720">
    <property type="entry name" value="NAD(P)-binding Rossmann-like Domain"/>
    <property type="match status" value="1"/>
</dbReference>
<dbReference type="EMBL" id="BMJQ01000001">
    <property type="protein sequence ID" value="GGE99984.1"/>
    <property type="molecule type" value="Genomic_DNA"/>
</dbReference>
<keyword evidence="5" id="KW-1185">Reference proteome</keyword>